<evidence type="ECO:0000256" key="9">
    <source>
        <dbReference type="ARBA" id="ARBA00023139"/>
    </source>
</evidence>
<evidence type="ECO:0000256" key="8">
    <source>
        <dbReference type="ARBA" id="ARBA00023136"/>
    </source>
</evidence>
<organism evidence="14 15">
    <name type="scientific">Thermomonas aquatica</name>
    <dbReference type="NCBI Taxonomy" id="2202149"/>
    <lineage>
        <taxon>Bacteria</taxon>
        <taxon>Pseudomonadati</taxon>
        <taxon>Pseudomonadota</taxon>
        <taxon>Gammaproteobacteria</taxon>
        <taxon>Lysobacterales</taxon>
        <taxon>Lysobacteraceae</taxon>
        <taxon>Thermomonas</taxon>
    </lineage>
</organism>
<evidence type="ECO:0000256" key="6">
    <source>
        <dbReference type="ARBA" id="ARBA00022729"/>
    </source>
</evidence>
<comment type="subcellular location">
    <subcellularLocation>
        <location evidence="1">Cell outer membrane</location>
        <topology evidence="1">Lipid-anchor</topology>
    </subcellularLocation>
</comment>
<dbReference type="Pfam" id="PF03550">
    <property type="entry name" value="LolB"/>
    <property type="match status" value="1"/>
</dbReference>
<feature type="signal peptide" evidence="13">
    <location>
        <begin position="1"/>
        <end position="21"/>
    </location>
</feature>
<proteinExistence type="inferred from homology"/>
<dbReference type="GO" id="GO:0015031">
    <property type="term" value="P:protein transport"/>
    <property type="evidence" value="ECO:0007669"/>
    <property type="project" value="UniProtKB-KW"/>
</dbReference>
<keyword evidence="11" id="KW-0998">Cell outer membrane</keyword>
<dbReference type="OrthoDB" id="9797618at2"/>
<keyword evidence="7" id="KW-0653">Protein transport</keyword>
<evidence type="ECO:0000256" key="5">
    <source>
        <dbReference type="ARBA" id="ARBA00022448"/>
    </source>
</evidence>
<keyword evidence="12 14" id="KW-0449">Lipoprotein</keyword>
<keyword evidence="5" id="KW-0813">Transport</keyword>
<dbReference type="RefSeq" id="WP_139715766.1">
    <property type="nucleotide sequence ID" value="NZ_CP040871.1"/>
</dbReference>
<keyword evidence="8" id="KW-0472">Membrane</keyword>
<dbReference type="EMBL" id="CP040871">
    <property type="protein sequence ID" value="QDA56714.1"/>
    <property type="molecule type" value="Genomic_DNA"/>
</dbReference>
<evidence type="ECO:0000313" key="15">
    <source>
        <dbReference type="Proteomes" id="UP000308149"/>
    </source>
</evidence>
<dbReference type="KEGG" id="thes:FHQ07_04980"/>
<sequence>MKLRVSIAAACLALAGCQTMATKPVVVDLPDPAAPAAQRAREAALGLAAGDCAAPDWSMAGRVALSNGKDGGSGRIEWLQGDGRVQVSLSAPITRQSWTLAVDAGEATLDGVPNGPLRGPDAAALLRAATGWDIPVAALGCWMRGAQAAVATFGASRIVFAAGQLPARIEQAGWVVDYADWKADAVSGLPMPGRINAQRGEDRVRLVVDRWDASLE</sequence>
<reference evidence="14 15" key="1">
    <citation type="submission" date="2019-06" db="EMBL/GenBank/DDBJ databases">
        <title>Thermomonas aquatica sp. nov., isolated from an industrial wastewater treatment plant.</title>
        <authorList>
            <person name="Jeon J.H."/>
            <person name="Park D.-S."/>
        </authorList>
    </citation>
    <scope>NUCLEOTIDE SEQUENCE [LARGE SCALE GENOMIC DNA]</scope>
    <source>
        <strain evidence="14 15">SY21</strain>
    </source>
</reference>
<feature type="chain" id="PRO_5022729639" description="Outer-membrane lipoprotein LolB" evidence="13">
    <location>
        <begin position="22"/>
        <end position="216"/>
    </location>
</feature>
<evidence type="ECO:0000256" key="1">
    <source>
        <dbReference type="ARBA" id="ARBA00004459"/>
    </source>
</evidence>
<gene>
    <name evidence="14" type="primary">lolB</name>
    <name evidence="14" type="ORF">FHQ07_04980</name>
</gene>
<keyword evidence="15" id="KW-1185">Reference proteome</keyword>
<dbReference type="CDD" id="cd16326">
    <property type="entry name" value="LolB"/>
    <property type="match status" value="1"/>
</dbReference>
<evidence type="ECO:0000313" key="14">
    <source>
        <dbReference type="EMBL" id="QDA56714.1"/>
    </source>
</evidence>
<evidence type="ECO:0000256" key="7">
    <source>
        <dbReference type="ARBA" id="ARBA00022927"/>
    </source>
</evidence>
<dbReference type="Proteomes" id="UP000308149">
    <property type="component" value="Chromosome"/>
</dbReference>
<dbReference type="InterPro" id="IPR029046">
    <property type="entry name" value="LolA/LolB/LppX"/>
</dbReference>
<keyword evidence="10" id="KW-0143">Chaperone</keyword>
<evidence type="ECO:0000256" key="13">
    <source>
        <dbReference type="SAM" id="SignalP"/>
    </source>
</evidence>
<dbReference type="SUPFAM" id="SSF89392">
    <property type="entry name" value="Prokaryotic lipoproteins and lipoprotein localization factors"/>
    <property type="match status" value="1"/>
</dbReference>
<evidence type="ECO:0000256" key="4">
    <source>
        <dbReference type="ARBA" id="ARBA00016202"/>
    </source>
</evidence>
<evidence type="ECO:0000256" key="11">
    <source>
        <dbReference type="ARBA" id="ARBA00023237"/>
    </source>
</evidence>
<dbReference type="PROSITE" id="PS51257">
    <property type="entry name" value="PROKAR_LIPOPROTEIN"/>
    <property type="match status" value="1"/>
</dbReference>
<keyword evidence="9" id="KW-0564">Palmitate</keyword>
<evidence type="ECO:0000256" key="12">
    <source>
        <dbReference type="ARBA" id="ARBA00023288"/>
    </source>
</evidence>
<evidence type="ECO:0000256" key="2">
    <source>
        <dbReference type="ARBA" id="ARBA00009696"/>
    </source>
</evidence>
<protein>
    <recommendedName>
        <fullName evidence="4">Outer-membrane lipoprotein LolB</fullName>
    </recommendedName>
</protein>
<dbReference type="NCBIfam" id="TIGR00548">
    <property type="entry name" value="lolB"/>
    <property type="match status" value="1"/>
</dbReference>
<name>A0A5B7ZN41_9GAMM</name>
<dbReference type="AlphaFoldDB" id="A0A5B7ZN41"/>
<accession>A0A5B7ZN41</accession>
<evidence type="ECO:0000256" key="3">
    <source>
        <dbReference type="ARBA" id="ARBA00011245"/>
    </source>
</evidence>
<dbReference type="GO" id="GO:0009279">
    <property type="term" value="C:cell outer membrane"/>
    <property type="evidence" value="ECO:0007669"/>
    <property type="project" value="UniProtKB-SubCell"/>
</dbReference>
<comment type="similarity">
    <text evidence="2">Belongs to the LolB family.</text>
</comment>
<keyword evidence="6 13" id="KW-0732">Signal</keyword>
<dbReference type="InterPro" id="IPR004565">
    <property type="entry name" value="OM_lipoprot_LolB"/>
</dbReference>
<comment type="subunit">
    <text evidence="3">Monomer.</text>
</comment>
<evidence type="ECO:0000256" key="10">
    <source>
        <dbReference type="ARBA" id="ARBA00023186"/>
    </source>
</evidence>
<dbReference type="Gene3D" id="2.50.20.10">
    <property type="entry name" value="Lipoprotein localisation LolA/LolB/LppX"/>
    <property type="match status" value="1"/>
</dbReference>